<dbReference type="AlphaFoldDB" id="A0A8B6CV27"/>
<gene>
    <name evidence="2" type="ORF">MGAL_10B031360</name>
</gene>
<dbReference type="Proteomes" id="UP000596742">
    <property type="component" value="Unassembled WGS sequence"/>
</dbReference>
<feature type="region of interest" description="Disordered" evidence="1">
    <location>
        <begin position="755"/>
        <end position="827"/>
    </location>
</feature>
<protein>
    <submittedName>
        <fullName evidence="2">Microtubule-associated protein 9</fullName>
    </submittedName>
</protein>
<feature type="compositionally biased region" description="Basic and acidic residues" evidence="1">
    <location>
        <begin position="222"/>
        <end position="292"/>
    </location>
</feature>
<dbReference type="GO" id="GO:0000281">
    <property type="term" value="P:mitotic cytokinesis"/>
    <property type="evidence" value="ECO:0007669"/>
    <property type="project" value="InterPro"/>
</dbReference>
<feature type="compositionally biased region" description="Polar residues" evidence="1">
    <location>
        <begin position="523"/>
        <end position="533"/>
    </location>
</feature>
<feature type="region of interest" description="Disordered" evidence="1">
    <location>
        <begin position="1"/>
        <end position="692"/>
    </location>
</feature>
<feature type="compositionally biased region" description="Basic and acidic residues" evidence="1">
    <location>
        <begin position="402"/>
        <end position="421"/>
    </location>
</feature>
<feature type="compositionally biased region" description="Polar residues" evidence="1">
    <location>
        <begin position="74"/>
        <end position="84"/>
    </location>
</feature>
<feature type="compositionally biased region" description="Acidic residues" evidence="1">
    <location>
        <begin position="41"/>
        <end position="57"/>
    </location>
</feature>
<keyword evidence="3" id="KW-1185">Reference proteome</keyword>
<dbReference type="GO" id="GO:0000235">
    <property type="term" value="C:astral microtubule"/>
    <property type="evidence" value="ECO:0007669"/>
    <property type="project" value="TreeGrafter"/>
</dbReference>
<proteinExistence type="predicted"/>
<feature type="compositionally biased region" description="Basic and acidic residues" evidence="1">
    <location>
        <begin position="755"/>
        <end position="802"/>
    </location>
</feature>
<feature type="compositionally biased region" description="Basic and acidic residues" evidence="1">
    <location>
        <begin position="351"/>
        <end position="393"/>
    </location>
</feature>
<dbReference type="InterPro" id="IPR026106">
    <property type="entry name" value="MAP9"/>
</dbReference>
<reference evidence="2" key="1">
    <citation type="submission" date="2018-11" db="EMBL/GenBank/DDBJ databases">
        <authorList>
            <person name="Alioto T."/>
            <person name="Alioto T."/>
        </authorList>
    </citation>
    <scope>NUCLEOTIDE SEQUENCE</scope>
</reference>
<feature type="region of interest" description="Disordered" evidence="1">
    <location>
        <begin position="708"/>
        <end position="740"/>
    </location>
</feature>
<evidence type="ECO:0000313" key="3">
    <source>
        <dbReference type="Proteomes" id="UP000596742"/>
    </source>
</evidence>
<dbReference type="GO" id="GO:0008017">
    <property type="term" value="F:microtubule binding"/>
    <property type="evidence" value="ECO:0007669"/>
    <property type="project" value="TreeGrafter"/>
</dbReference>
<dbReference type="GO" id="GO:0090307">
    <property type="term" value="P:mitotic spindle assembly"/>
    <property type="evidence" value="ECO:0007669"/>
    <property type="project" value="TreeGrafter"/>
</dbReference>
<evidence type="ECO:0000313" key="2">
    <source>
        <dbReference type="EMBL" id="VDI09852.1"/>
    </source>
</evidence>
<dbReference type="PANTHER" id="PTHR14739:SF9">
    <property type="entry name" value="MICROTUBULE-ASSOCIATED PROTEIN 9"/>
    <property type="match status" value="1"/>
</dbReference>
<dbReference type="PANTHER" id="PTHR14739">
    <property type="entry name" value="MICROTUBULE-ASSOCIATED PROTEIN 9"/>
    <property type="match status" value="1"/>
</dbReference>
<feature type="compositionally biased region" description="Polar residues" evidence="1">
    <location>
        <begin position="157"/>
        <end position="167"/>
    </location>
</feature>
<dbReference type="EMBL" id="UYJE01002335">
    <property type="protein sequence ID" value="VDI09852.1"/>
    <property type="molecule type" value="Genomic_DNA"/>
</dbReference>
<feature type="compositionally biased region" description="Basic and acidic residues" evidence="1">
    <location>
        <begin position="624"/>
        <end position="692"/>
    </location>
</feature>
<organism evidence="2 3">
    <name type="scientific">Mytilus galloprovincialis</name>
    <name type="common">Mediterranean mussel</name>
    <dbReference type="NCBI Taxonomy" id="29158"/>
    <lineage>
        <taxon>Eukaryota</taxon>
        <taxon>Metazoa</taxon>
        <taxon>Spiralia</taxon>
        <taxon>Lophotrochozoa</taxon>
        <taxon>Mollusca</taxon>
        <taxon>Bivalvia</taxon>
        <taxon>Autobranchia</taxon>
        <taxon>Pteriomorphia</taxon>
        <taxon>Mytilida</taxon>
        <taxon>Mytiloidea</taxon>
        <taxon>Mytilidae</taxon>
        <taxon>Mytilinae</taxon>
        <taxon>Mytilus</taxon>
    </lineage>
</organism>
<dbReference type="OrthoDB" id="6288917at2759"/>
<accession>A0A8B6CV27</accession>
<dbReference type="GO" id="GO:1902412">
    <property type="term" value="P:regulation of mitotic cytokinesis"/>
    <property type="evidence" value="ECO:0007669"/>
    <property type="project" value="TreeGrafter"/>
</dbReference>
<evidence type="ECO:0000256" key="1">
    <source>
        <dbReference type="SAM" id="MobiDB-lite"/>
    </source>
</evidence>
<feature type="compositionally biased region" description="Basic and acidic residues" evidence="1">
    <location>
        <begin position="512"/>
        <end position="522"/>
    </location>
</feature>
<comment type="caution">
    <text evidence="2">The sequence shown here is derived from an EMBL/GenBank/DDBJ whole genome shotgun (WGS) entry which is preliminary data.</text>
</comment>
<name>A0A8B6CV27_MYTGA</name>
<sequence length="827" mass="95768">MTDVLDGPLGSMKKRSDPHVSELQAKLRERKKLGLTHDLSDSDVLEDNDDGDSEDDILNQYRIESSSHRRTDRPSSATRRSPVSTGAYDSGISLGDTLRPGQGNRFMKSQRKSDMPSIASPKQSPKDKQSLFADSMSYEQKEAIIMNRKTPTKDLQQRQSPVDTSKPWQPPSYRKVSATPEDDIGDSATSGLMRGRKTPQDPLLESISETPSPRYRKQSPNSDKKMPSMPGLDRKSPGLDRKSPGLDRKSPGLDRRSPGLDRKSPGLDRRSPGLDRKSPGLDRRSPSTDRKSPKALNLDDPLMSVKGASPRPKLKTDVFGSSSAMDATLDEEPTPKPRKSRFSSAGQKNQTESERLFGRKTPTESDRTTGRKTPTEKDRFGGRKTPTEKDRFTGRKTPTFGKKSEKEENEKTKEKSERKQEPSLMDFLTGDVTEKETQKKGKSKLFDDDDDSDEEEQRKQKVKPRRPRHEVQKEEEPEVDSFQALLAKKSYQKGRKPQADESSVCEEYEFEPGLKKTTELHMEQSQSLRSYNKQRSDKQQAEDAIDMVAGQQRTQQMKPIERPDSSKKTTTSSKIVKPKPRHSLPGTPTPSLTLSETDFNDTKSLREAIFNDWKTQRLNSARQKQSEEKKKKDEEEKKKKQDLINKKLENEAAYKTWKEQREPVIKDKMKEKHREEKKKKLEEEEKLKKKKDAEKEFKKWKELNDEKLVEQQKEKKRAERRKEEEEKRKQRERVKDNESALRVWKEKKEDVIKEKTKEEKDKMKQTKRYMDEEKRRQEEEARQKYEKWLSRKDKQKVVDRKIRYTSTESIEERPAWSPASRTIPQGR</sequence>